<protein>
    <recommendedName>
        <fullName evidence="3">GNAT family N-acetyltransferase</fullName>
    </recommendedName>
</protein>
<gene>
    <name evidence="1" type="ORF">THIAE_04715</name>
</gene>
<dbReference type="EMBL" id="CP007030">
    <property type="protein sequence ID" value="AHF01184.1"/>
    <property type="molecule type" value="Genomic_DNA"/>
</dbReference>
<reference evidence="1 2" key="1">
    <citation type="submission" date="2013-12" db="EMBL/GenBank/DDBJ databases">
        <authorList>
            <consortium name="DOE Joint Genome Institute"/>
            <person name="Kappler U."/>
            <person name="Huntemann M."/>
            <person name="Han J."/>
            <person name="Chen A."/>
            <person name="Kyrpides N."/>
            <person name="Mavromatis K."/>
            <person name="Markowitz V."/>
            <person name="Palaniappan K."/>
            <person name="Ivanova N."/>
            <person name="Schaumberg A."/>
            <person name="Pati A."/>
            <person name="Liolios K."/>
            <person name="Nordberg H.P."/>
            <person name="Cantor M.N."/>
            <person name="Hua S.X."/>
            <person name="Woyke T."/>
        </authorList>
    </citation>
    <scope>NUCLEOTIDE SEQUENCE [LARGE SCALE GENOMIC DNA]</scope>
    <source>
        <strain evidence="2">AL2</strain>
    </source>
</reference>
<evidence type="ECO:0000313" key="2">
    <source>
        <dbReference type="Proteomes" id="UP000005380"/>
    </source>
</evidence>
<name>W0DW40_9GAMM</name>
<dbReference type="OrthoDB" id="9776898at2"/>
<accession>W0DW40</accession>
<dbReference type="RefSeq" id="WP_006459011.1">
    <property type="nucleotide sequence ID" value="NZ_CP007030.1"/>
</dbReference>
<dbReference type="InterPro" id="IPR016181">
    <property type="entry name" value="Acyl_CoA_acyltransferase"/>
</dbReference>
<dbReference type="PANTHER" id="PTHR47017:SF1">
    <property type="entry name" value="ACYL-COA"/>
    <property type="match status" value="1"/>
</dbReference>
<dbReference type="SUPFAM" id="SSF55729">
    <property type="entry name" value="Acyl-CoA N-acyltransferases (Nat)"/>
    <property type="match status" value="1"/>
</dbReference>
<evidence type="ECO:0008006" key="3">
    <source>
        <dbReference type="Google" id="ProtNLM"/>
    </source>
</evidence>
<proteinExistence type="predicted"/>
<keyword evidence="2" id="KW-1185">Reference proteome</keyword>
<dbReference type="eggNOG" id="COG3146">
    <property type="taxonomic scope" value="Bacteria"/>
</dbReference>
<dbReference type="HOGENOM" id="CLU_036032_1_0_6"/>
<sequence>MELRLVRQIADIDRQAWNGLVTDNNPFLRHEFLQALEDHQCVSAEFGWYPQHVGLYDQGRLIAAMPLYAKTNSYGEFVFDQAWSQAWQSVGLPYFPKWVSSIPYAPVTGSRFLIASDQNTDQIRQLLMSHLQKLAYEHNISGWHILFAEQEGERSDQAWLNRQKDWLIRHDCHFHWFNRNYQTFDDFLAELKQKKRKNINQERRKVEAAGVTLKRLNGHTATEQDWQDFAYFYQKTFHEKYSVATLNKSFFQAVAQALPDQVLLVMAQRDGKNIGGSLMFHSDTTLFGRHWGCIEEVDSLHFEACYYQGIEFAIEQGLQKFEPGAGGEHKIARGFEPVKTQSAHWLTQNPFEQGIAGFLADEKRMIADYYLDCLAHSPYQSVTP</sequence>
<dbReference type="InParanoid" id="W0DW40"/>
<evidence type="ECO:0000313" key="1">
    <source>
        <dbReference type="EMBL" id="AHF01184.1"/>
    </source>
</evidence>
<dbReference type="Pfam" id="PF04339">
    <property type="entry name" value="FemAB_like"/>
    <property type="match status" value="1"/>
</dbReference>
<dbReference type="Proteomes" id="UP000005380">
    <property type="component" value="Chromosome"/>
</dbReference>
<dbReference type="KEGG" id="tao:THIAE_04715"/>
<dbReference type="PANTHER" id="PTHR47017">
    <property type="entry name" value="ACYL-COA"/>
    <property type="match status" value="1"/>
</dbReference>
<dbReference type="Gene3D" id="3.40.630.30">
    <property type="match status" value="1"/>
</dbReference>
<dbReference type="InterPro" id="IPR007434">
    <property type="entry name" value="FemAB-like"/>
</dbReference>
<dbReference type="AlphaFoldDB" id="W0DW40"/>
<organism evidence="1 2">
    <name type="scientific">Thiomicrospira aerophila AL3</name>
    <dbReference type="NCBI Taxonomy" id="717772"/>
    <lineage>
        <taxon>Bacteria</taxon>
        <taxon>Pseudomonadati</taxon>
        <taxon>Pseudomonadota</taxon>
        <taxon>Gammaproteobacteria</taxon>
        <taxon>Thiotrichales</taxon>
        <taxon>Piscirickettsiaceae</taxon>
        <taxon>Thiomicrospira</taxon>
    </lineage>
</organism>